<comment type="caution">
    <text evidence="4">The sequence shown here is derived from an EMBL/GenBank/DDBJ whole genome shotgun (WGS) entry which is preliminary data.</text>
</comment>
<dbReference type="Proteomes" id="UP000796880">
    <property type="component" value="Unassembled WGS sequence"/>
</dbReference>
<dbReference type="PROSITE" id="PS51375">
    <property type="entry name" value="PPR"/>
    <property type="match status" value="4"/>
</dbReference>
<dbReference type="OrthoDB" id="731210at2759"/>
<gene>
    <name evidence="4" type="ORF">FNV43_RR18413</name>
</gene>
<dbReference type="GO" id="GO:0009451">
    <property type="term" value="P:RNA modification"/>
    <property type="evidence" value="ECO:0007669"/>
    <property type="project" value="InterPro"/>
</dbReference>
<keyword evidence="5" id="KW-1185">Reference proteome</keyword>
<dbReference type="InterPro" id="IPR002885">
    <property type="entry name" value="PPR_rpt"/>
</dbReference>
<proteinExistence type="predicted"/>
<reference evidence="4" key="1">
    <citation type="submission" date="2020-03" db="EMBL/GenBank/DDBJ databases">
        <title>A high-quality chromosome-level genome assembly of a woody plant with both climbing and erect habits, Rhamnella rubrinervis.</title>
        <authorList>
            <person name="Lu Z."/>
            <person name="Yang Y."/>
            <person name="Zhu X."/>
            <person name="Sun Y."/>
        </authorList>
    </citation>
    <scope>NUCLEOTIDE SEQUENCE</scope>
    <source>
        <strain evidence="4">BYM</strain>
        <tissue evidence="4">Leaf</tissue>
    </source>
</reference>
<dbReference type="PANTHER" id="PTHR47926:SF476">
    <property type="entry name" value="PENTATRICOPEPTIDE REPEAT-CONTAINING PROTEIN"/>
    <property type="match status" value="1"/>
</dbReference>
<dbReference type="InterPro" id="IPR046960">
    <property type="entry name" value="PPR_At4g14850-like_plant"/>
</dbReference>
<keyword evidence="3" id="KW-1133">Transmembrane helix</keyword>
<dbReference type="EMBL" id="VOIH02000008">
    <property type="protein sequence ID" value="KAF3440135.1"/>
    <property type="molecule type" value="Genomic_DNA"/>
</dbReference>
<organism evidence="4 5">
    <name type="scientific">Rhamnella rubrinervis</name>
    <dbReference type="NCBI Taxonomy" id="2594499"/>
    <lineage>
        <taxon>Eukaryota</taxon>
        <taxon>Viridiplantae</taxon>
        <taxon>Streptophyta</taxon>
        <taxon>Embryophyta</taxon>
        <taxon>Tracheophyta</taxon>
        <taxon>Spermatophyta</taxon>
        <taxon>Magnoliopsida</taxon>
        <taxon>eudicotyledons</taxon>
        <taxon>Gunneridae</taxon>
        <taxon>Pentapetalae</taxon>
        <taxon>rosids</taxon>
        <taxon>fabids</taxon>
        <taxon>Rosales</taxon>
        <taxon>Rhamnaceae</taxon>
        <taxon>rhamnoid group</taxon>
        <taxon>Rhamneae</taxon>
        <taxon>Rhamnella</taxon>
    </lineage>
</organism>
<keyword evidence="1" id="KW-0677">Repeat</keyword>
<feature type="transmembrane region" description="Helical" evidence="3">
    <location>
        <begin position="155"/>
        <end position="177"/>
    </location>
</feature>
<dbReference type="Pfam" id="PF13041">
    <property type="entry name" value="PPR_2"/>
    <property type="match status" value="3"/>
</dbReference>
<keyword evidence="3" id="KW-0472">Membrane</keyword>
<evidence type="ECO:0008006" key="6">
    <source>
        <dbReference type="Google" id="ProtNLM"/>
    </source>
</evidence>
<dbReference type="FunFam" id="1.25.40.10:FF:000158">
    <property type="entry name" value="pentatricopeptide repeat-containing protein At2g33680"/>
    <property type="match status" value="1"/>
</dbReference>
<dbReference type="Pfam" id="PF01535">
    <property type="entry name" value="PPR"/>
    <property type="match status" value="7"/>
</dbReference>
<evidence type="ECO:0000313" key="4">
    <source>
        <dbReference type="EMBL" id="KAF3440135.1"/>
    </source>
</evidence>
<dbReference type="PANTHER" id="PTHR47926">
    <property type="entry name" value="PENTATRICOPEPTIDE REPEAT-CONTAINING PROTEIN"/>
    <property type="match status" value="1"/>
</dbReference>
<evidence type="ECO:0000256" key="1">
    <source>
        <dbReference type="ARBA" id="ARBA00022737"/>
    </source>
</evidence>
<evidence type="ECO:0000256" key="2">
    <source>
        <dbReference type="PROSITE-ProRule" id="PRU00708"/>
    </source>
</evidence>
<evidence type="ECO:0000256" key="3">
    <source>
        <dbReference type="SAM" id="Phobius"/>
    </source>
</evidence>
<evidence type="ECO:0000313" key="5">
    <source>
        <dbReference type="Proteomes" id="UP000796880"/>
    </source>
</evidence>
<feature type="repeat" description="PPR" evidence="2">
    <location>
        <begin position="458"/>
        <end position="492"/>
    </location>
</feature>
<feature type="repeat" description="PPR" evidence="2">
    <location>
        <begin position="325"/>
        <end position="359"/>
    </location>
</feature>
<dbReference type="NCBIfam" id="TIGR00756">
    <property type="entry name" value="PPR"/>
    <property type="match status" value="4"/>
</dbReference>
<dbReference type="Gene3D" id="1.25.40.10">
    <property type="entry name" value="Tetratricopeptide repeat domain"/>
    <property type="match status" value="5"/>
</dbReference>
<accession>A0A8K0DZC9</accession>
<dbReference type="FunFam" id="1.25.40.10:FF:000425">
    <property type="entry name" value="Pentatricopeptide repeat-containing protein At3g26540"/>
    <property type="match status" value="1"/>
</dbReference>
<protein>
    <recommendedName>
        <fullName evidence="6">Pentatricopeptide repeat-containing protein</fullName>
    </recommendedName>
</protein>
<name>A0A8K0DZC9_9ROSA</name>
<dbReference type="AlphaFoldDB" id="A0A8K0DZC9"/>
<dbReference type="GO" id="GO:0099402">
    <property type="term" value="P:plant organ development"/>
    <property type="evidence" value="ECO:0007669"/>
    <property type="project" value="UniProtKB-ARBA"/>
</dbReference>
<dbReference type="FunFam" id="1.25.40.10:FF:001371">
    <property type="entry name" value="Pentatricopeptide repeat-containing protein"/>
    <property type="match status" value="1"/>
</dbReference>
<sequence length="701" mass="79077">MNAASLINHLLNQTKTKTKTPQPASAKFLTNKIVAYLNSGRLHEAVSVLFASPEPFPYTLYARLFQICSSRKAIVEARKVESHLVTFSPTPPVFLLNRAIEAYSKCGCLVDARELFEEMPERDGGSWNAIITAHSQSGHAEEALCFFLQMNRSGVFANAITFASVLGSCAVVLALSLSRQIHGLVVKYGFGANVILETSLVDVYGKCGDMSDACRKFDEIHNPNAVSWNVIVRRYLEMDDGKAAVLRFFQMFPAAVRPLNFTFSNALIACSNICALKEGMQIHAVSIKMHFDVEKVVSCSLIHMYVKCGKLEDAHAIFEQPNEKDLISWTSIISGYAMSGKTREARELFNNMPERNVISWNAMLAGYTRFSLWEEALYFVLLMRSTTKEMDRVTLGLILNVCSGLSDVEMGKQVHGYIYRHGLSSNLVVGNALLDMYGKCGNLRSARVWFNQMSQWRDNVSWNALLTSYARHQMSEQAMTIFSEMQWETRPSKFTFGTLLAACANMFALEQGKQIHGFMIRNGYEIDTVVRGALVDMYSKCRCPEYALKVFKEGGLLDVILCNSIILGCCHNRRGREVLELFGLMEEEGIKPDHVTFQGLLLACIHEGLVKLGTRFFHSMSDEYGIIPRIEHYESMIELYSRYEHMDELEGFVNKMPMEPTVSMLNRVFDACRQYGHLRLGKWAAERLNGSNPSNPFQFDT</sequence>
<feature type="repeat" description="PPR" evidence="2">
    <location>
        <begin position="558"/>
        <end position="592"/>
    </location>
</feature>
<feature type="repeat" description="PPR" evidence="2">
    <location>
        <begin position="123"/>
        <end position="157"/>
    </location>
</feature>
<dbReference type="GO" id="GO:0003723">
    <property type="term" value="F:RNA binding"/>
    <property type="evidence" value="ECO:0007669"/>
    <property type="project" value="InterPro"/>
</dbReference>
<dbReference type="InterPro" id="IPR011990">
    <property type="entry name" value="TPR-like_helical_dom_sf"/>
</dbReference>
<keyword evidence="3" id="KW-0812">Transmembrane</keyword>